<dbReference type="InterPro" id="IPR051398">
    <property type="entry name" value="Polysacch_Deacetylase"/>
</dbReference>
<protein>
    <submittedName>
        <fullName evidence="3">Polysaccharide deacetylase family protein</fullName>
        <ecNumber evidence="3">3.-.-.-</ecNumber>
    </submittedName>
</protein>
<evidence type="ECO:0000313" key="3">
    <source>
        <dbReference type="EMBL" id="XBH11251.1"/>
    </source>
</evidence>
<dbReference type="PANTHER" id="PTHR34216:SF7">
    <property type="entry name" value="POLY-BETA-1,6-N-ACETYL-D-GLUCOSAMINE N-DEACETYLASE"/>
    <property type="match status" value="1"/>
</dbReference>
<name>A0AAU7D2X2_9BACT</name>
<feature type="domain" description="NodB homology" evidence="2">
    <location>
        <begin position="112"/>
        <end position="288"/>
    </location>
</feature>
<dbReference type="GO" id="GO:0005975">
    <property type="term" value="P:carbohydrate metabolic process"/>
    <property type="evidence" value="ECO:0007669"/>
    <property type="project" value="InterPro"/>
</dbReference>
<accession>A0AAU7DBB6</accession>
<evidence type="ECO:0000259" key="2">
    <source>
        <dbReference type="PROSITE" id="PS51677"/>
    </source>
</evidence>
<dbReference type="PANTHER" id="PTHR34216">
    <property type="match status" value="1"/>
</dbReference>
<evidence type="ECO:0000256" key="1">
    <source>
        <dbReference type="ARBA" id="ARBA00022729"/>
    </source>
</evidence>
<keyword evidence="3" id="KW-0378">Hydrolase</keyword>
<dbReference type="Gene3D" id="3.20.20.370">
    <property type="entry name" value="Glycoside hydrolase/deacetylase"/>
    <property type="match status" value="1"/>
</dbReference>
<reference evidence="3" key="1">
    <citation type="submission" date="2023-03" db="EMBL/GenBank/DDBJ databases">
        <title>Edaphobacter sp.</title>
        <authorList>
            <person name="Huber K.J."/>
            <person name="Papendorf J."/>
            <person name="Pilke C."/>
            <person name="Bunk B."/>
            <person name="Sproeer C."/>
            <person name="Pester M."/>
        </authorList>
    </citation>
    <scope>NUCLEOTIDE SEQUENCE</scope>
    <source>
        <strain evidence="3">DSM 109919</strain>
        <strain evidence="4">DSM 109920</strain>
    </source>
</reference>
<proteinExistence type="predicted"/>
<dbReference type="Pfam" id="PF01522">
    <property type="entry name" value="Polysacc_deac_1"/>
    <property type="match status" value="1"/>
</dbReference>
<dbReference type="AlphaFoldDB" id="A0AAU7D2X2"/>
<gene>
    <name evidence="3" type="ORF">P4G45_05850</name>
    <name evidence="4" type="ORF">P8936_05825</name>
</gene>
<dbReference type="CDD" id="cd10918">
    <property type="entry name" value="CE4_NodB_like_5s_6s"/>
    <property type="match status" value="1"/>
</dbReference>
<dbReference type="GO" id="GO:0016810">
    <property type="term" value="F:hydrolase activity, acting on carbon-nitrogen (but not peptide) bonds"/>
    <property type="evidence" value="ECO:0007669"/>
    <property type="project" value="InterPro"/>
</dbReference>
<dbReference type="EC" id="3.-.-.-" evidence="3"/>
<keyword evidence="1" id="KW-0732">Signal</keyword>
<dbReference type="EMBL" id="CP121195">
    <property type="protein sequence ID" value="XBH14681.1"/>
    <property type="molecule type" value="Genomic_DNA"/>
</dbReference>
<evidence type="ECO:0000313" key="4">
    <source>
        <dbReference type="EMBL" id="XBH14681.1"/>
    </source>
</evidence>
<dbReference type="RefSeq" id="WP_348268739.1">
    <property type="nucleotide sequence ID" value="NZ_CP121194.1"/>
</dbReference>
<dbReference type="PROSITE" id="PS51677">
    <property type="entry name" value="NODB"/>
    <property type="match status" value="1"/>
</dbReference>
<dbReference type="KEGG" id="epl:P4G45_05850"/>
<dbReference type="EMBL" id="CP121194">
    <property type="protein sequence ID" value="XBH11251.1"/>
    <property type="molecule type" value="Genomic_DNA"/>
</dbReference>
<dbReference type="SUPFAM" id="SSF88713">
    <property type="entry name" value="Glycoside hydrolase/deacetylase"/>
    <property type="match status" value="1"/>
</dbReference>
<dbReference type="InterPro" id="IPR002509">
    <property type="entry name" value="NODB_dom"/>
</dbReference>
<sequence length="288" mass="33161">MPDKLFHLGFLKVKYKAAIRDKTMKLRKGFLTNWRQMFVVCLLLVLCGRLIKAQEFPILVYHRFDSAMPGLTTVRTSTFELQLEWLEDHHYQILSLRTVTDKLRTMRDTNAPAVAITVDDGHRSIYAEMFPLILKHHIPVTLFIYPSVISNASYALTWEQIRQMKRSGLVDVQSHTLWHPNFRKERARLSDAEYEAFVIKQLTRSKDILSSRLGGQIDSLAWPFGIHNSYLENAAQRAGYKTAFALGGAPARAGGNMLAIPRIPVSDNDTGARFYRLLMDPRRNRREK</sequence>
<dbReference type="InterPro" id="IPR011330">
    <property type="entry name" value="Glyco_hydro/deAcase_b/a-brl"/>
</dbReference>
<organism evidence="3">
    <name type="scientific">Edaphobacter paludis</name>
    <dbReference type="NCBI Taxonomy" id="3035702"/>
    <lineage>
        <taxon>Bacteria</taxon>
        <taxon>Pseudomonadati</taxon>
        <taxon>Acidobacteriota</taxon>
        <taxon>Terriglobia</taxon>
        <taxon>Terriglobales</taxon>
        <taxon>Acidobacteriaceae</taxon>
        <taxon>Edaphobacter</taxon>
    </lineage>
</organism>
<accession>A0AAU7D2X2</accession>